<dbReference type="Proteomes" id="UP000318199">
    <property type="component" value="Unassembled WGS sequence"/>
</dbReference>
<dbReference type="OrthoDB" id="8904480at2"/>
<gene>
    <name evidence="1" type="ORF">FN976_15410</name>
</gene>
<keyword evidence="2" id="KW-1185">Reference proteome</keyword>
<dbReference type="EMBL" id="VOBQ01000012">
    <property type="protein sequence ID" value="TWO70369.1"/>
    <property type="molecule type" value="Genomic_DNA"/>
</dbReference>
<protein>
    <submittedName>
        <fullName evidence="1">Uncharacterized protein</fullName>
    </submittedName>
</protein>
<name>A0A562ZP64_9BURK</name>
<evidence type="ECO:0000313" key="1">
    <source>
        <dbReference type="EMBL" id="TWO70369.1"/>
    </source>
</evidence>
<dbReference type="RefSeq" id="WP_145893925.1">
    <property type="nucleotide sequence ID" value="NZ_VOBQ01000012.1"/>
</dbReference>
<comment type="caution">
    <text evidence="1">The sequence shown here is derived from an EMBL/GenBank/DDBJ whole genome shotgun (WGS) entry which is preliminary data.</text>
</comment>
<sequence>MKGIIGRVFPRKDDPLAGGGMPGHAALSSELTHSDIENYYMRIIVDVMRRMLVPADSVEIGVRRSGTGPKGFVAFAGYIRILRWDPVMPVLLQNLPVLDGKIRKVVAASVILEHTHFEGLWFQAHCTAEGAPEELVGMPAELLRHPRPG</sequence>
<reference evidence="1 2" key="1">
    <citation type="submission" date="2019-07" db="EMBL/GenBank/DDBJ databases">
        <title>Caenimonas sedimenti sp. nov., isolated from activated sludge.</title>
        <authorList>
            <person name="Xu J."/>
        </authorList>
    </citation>
    <scope>NUCLEOTIDE SEQUENCE [LARGE SCALE GENOMIC DNA]</scope>
    <source>
        <strain evidence="1 2">HX-9-20</strain>
    </source>
</reference>
<proteinExistence type="predicted"/>
<evidence type="ECO:0000313" key="2">
    <source>
        <dbReference type="Proteomes" id="UP000318199"/>
    </source>
</evidence>
<accession>A0A562ZP64</accession>
<organism evidence="1 2">
    <name type="scientific">Caenimonas sedimenti</name>
    <dbReference type="NCBI Taxonomy" id="2596921"/>
    <lineage>
        <taxon>Bacteria</taxon>
        <taxon>Pseudomonadati</taxon>
        <taxon>Pseudomonadota</taxon>
        <taxon>Betaproteobacteria</taxon>
        <taxon>Burkholderiales</taxon>
        <taxon>Comamonadaceae</taxon>
        <taxon>Caenimonas</taxon>
    </lineage>
</organism>
<dbReference type="AlphaFoldDB" id="A0A562ZP64"/>